<dbReference type="PROSITE" id="PS51900">
    <property type="entry name" value="CB"/>
    <property type="match status" value="1"/>
</dbReference>
<feature type="non-terminal residue" evidence="6">
    <location>
        <position position="183"/>
    </location>
</feature>
<keyword evidence="2" id="KW-0238">DNA-binding</keyword>
<dbReference type="SUPFAM" id="SSF56349">
    <property type="entry name" value="DNA breaking-rejoining enzymes"/>
    <property type="match status" value="1"/>
</dbReference>
<dbReference type="PANTHER" id="PTHR30349">
    <property type="entry name" value="PHAGE INTEGRASE-RELATED"/>
    <property type="match status" value="1"/>
</dbReference>
<dbReference type="GO" id="GO:0003677">
    <property type="term" value="F:DNA binding"/>
    <property type="evidence" value="ECO:0007669"/>
    <property type="project" value="UniProtKB-KW"/>
</dbReference>
<dbReference type="Gene3D" id="1.10.150.130">
    <property type="match status" value="1"/>
</dbReference>
<reference evidence="6" key="1">
    <citation type="journal article" date="2015" name="Nature">
        <title>Complex archaea that bridge the gap between prokaryotes and eukaryotes.</title>
        <authorList>
            <person name="Spang A."/>
            <person name="Saw J.H."/>
            <person name="Jorgensen S.L."/>
            <person name="Zaremba-Niedzwiedzka K."/>
            <person name="Martijn J."/>
            <person name="Lind A.E."/>
            <person name="van Eijk R."/>
            <person name="Schleper C."/>
            <person name="Guy L."/>
            <person name="Ettema T.J."/>
        </authorList>
    </citation>
    <scope>NUCLEOTIDE SEQUENCE</scope>
</reference>
<dbReference type="PANTHER" id="PTHR30349:SF81">
    <property type="entry name" value="TYROSINE RECOMBINASE XERC"/>
    <property type="match status" value="1"/>
</dbReference>
<feature type="domain" description="Tyr recombinase" evidence="4">
    <location>
        <begin position="123"/>
        <end position="183"/>
    </location>
</feature>
<dbReference type="AlphaFoldDB" id="A0A0F9C749"/>
<dbReference type="InterPro" id="IPR011010">
    <property type="entry name" value="DNA_brk_join_enz"/>
</dbReference>
<organism evidence="6">
    <name type="scientific">marine sediment metagenome</name>
    <dbReference type="NCBI Taxonomy" id="412755"/>
    <lineage>
        <taxon>unclassified sequences</taxon>
        <taxon>metagenomes</taxon>
        <taxon>ecological metagenomes</taxon>
    </lineage>
</organism>
<dbReference type="InterPro" id="IPR013762">
    <property type="entry name" value="Integrase-like_cat_sf"/>
</dbReference>
<accession>A0A0F9C749</accession>
<dbReference type="InterPro" id="IPR002104">
    <property type="entry name" value="Integrase_catalytic"/>
</dbReference>
<protein>
    <recommendedName>
        <fullName evidence="7">Core-binding (CB) domain-containing protein</fullName>
    </recommendedName>
</protein>
<feature type="domain" description="Core-binding (CB)" evidence="5">
    <location>
        <begin position="13"/>
        <end position="97"/>
    </location>
</feature>
<evidence type="ECO:0000259" key="5">
    <source>
        <dbReference type="PROSITE" id="PS51900"/>
    </source>
</evidence>
<dbReference type="Gene3D" id="1.10.443.10">
    <property type="entry name" value="Intergrase catalytic core"/>
    <property type="match status" value="1"/>
</dbReference>
<dbReference type="EMBL" id="LAZR01034542">
    <property type="protein sequence ID" value="KKL45014.1"/>
    <property type="molecule type" value="Genomic_DNA"/>
</dbReference>
<evidence type="ECO:0000313" key="6">
    <source>
        <dbReference type="EMBL" id="KKL45014.1"/>
    </source>
</evidence>
<dbReference type="InterPro" id="IPR010998">
    <property type="entry name" value="Integrase_recombinase_N"/>
</dbReference>
<proteinExistence type="predicted"/>
<sequence length="183" mass="20695">MSEAESLELAPYVDIDKARGAWLQHLEREYSPLTVEAYRRSLGHFLTWCDMQEPPLEIPACSPNEIRAWRDALKENYSPSTISLRISGVRSFFQYAIERGAPIVDPTRDVKVRGGSRSGARRHKRDELTDDELLSVLATCDGGTLKSRSLQDYRDKAILTLMAYGGLRTIEIHRATIGDIETK</sequence>
<dbReference type="InterPro" id="IPR004107">
    <property type="entry name" value="Integrase_SAM-like_N"/>
</dbReference>
<keyword evidence="1" id="KW-0229">DNA integration</keyword>
<gene>
    <name evidence="6" type="ORF">LCGC14_2359950</name>
</gene>
<dbReference type="GO" id="GO:0015074">
    <property type="term" value="P:DNA integration"/>
    <property type="evidence" value="ECO:0007669"/>
    <property type="project" value="UniProtKB-KW"/>
</dbReference>
<comment type="caution">
    <text evidence="6">The sequence shown here is derived from an EMBL/GenBank/DDBJ whole genome shotgun (WGS) entry which is preliminary data.</text>
</comment>
<evidence type="ECO:0008006" key="7">
    <source>
        <dbReference type="Google" id="ProtNLM"/>
    </source>
</evidence>
<evidence type="ECO:0000256" key="3">
    <source>
        <dbReference type="ARBA" id="ARBA00023172"/>
    </source>
</evidence>
<dbReference type="PROSITE" id="PS51898">
    <property type="entry name" value="TYR_RECOMBINASE"/>
    <property type="match status" value="1"/>
</dbReference>
<dbReference type="GO" id="GO:0006310">
    <property type="term" value="P:DNA recombination"/>
    <property type="evidence" value="ECO:0007669"/>
    <property type="project" value="UniProtKB-KW"/>
</dbReference>
<dbReference type="Pfam" id="PF02899">
    <property type="entry name" value="Phage_int_SAM_1"/>
    <property type="match status" value="1"/>
</dbReference>
<name>A0A0F9C749_9ZZZZ</name>
<evidence type="ECO:0000256" key="1">
    <source>
        <dbReference type="ARBA" id="ARBA00022908"/>
    </source>
</evidence>
<evidence type="ECO:0000259" key="4">
    <source>
        <dbReference type="PROSITE" id="PS51898"/>
    </source>
</evidence>
<dbReference type="InterPro" id="IPR044068">
    <property type="entry name" value="CB"/>
</dbReference>
<keyword evidence="3" id="KW-0233">DNA recombination</keyword>
<evidence type="ECO:0000256" key="2">
    <source>
        <dbReference type="ARBA" id="ARBA00023125"/>
    </source>
</evidence>
<dbReference type="InterPro" id="IPR050090">
    <property type="entry name" value="Tyrosine_recombinase_XerCD"/>
</dbReference>